<evidence type="ECO:0008006" key="5">
    <source>
        <dbReference type="Google" id="ProtNLM"/>
    </source>
</evidence>
<dbReference type="STRING" id="1802421.A2318_01315"/>
<name>A0A1F7W606_9BACT</name>
<feature type="signal peptide" evidence="2">
    <location>
        <begin position="1"/>
        <end position="26"/>
    </location>
</feature>
<protein>
    <recommendedName>
        <fullName evidence="5">Amidase domain-containing protein</fullName>
    </recommendedName>
</protein>
<dbReference type="AlphaFoldDB" id="A0A1F7W606"/>
<proteinExistence type="predicted"/>
<reference evidence="3 4" key="1">
    <citation type="journal article" date="2016" name="Nat. Commun.">
        <title>Thousands of microbial genomes shed light on interconnected biogeochemical processes in an aquifer system.</title>
        <authorList>
            <person name="Anantharaman K."/>
            <person name="Brown C.T."/>
            <person name="Hug L.A."/>
            <person name="Sharon I."/>
            <person name="Castelle C.J."/>
            <person name="Probst A.J."/>
            <person name="Thomas B.C."/>
            <person name="Singh A."/>
            <person name="Wilkins M.J."/>
            <person name="Karaoz U."/>
            <person name="Brodie E.L."/>
            <person name="Williams K.H."/>
            <person name="Hubbard S.S."/>
            <person name="Banfield J.F."/>
        </authorList>
    </citation>
    <scope>NUCLEOTIDE SEQUENCE [LARGE SCALE GENOMIC DNA]</scope>
</reference>
<organism evidence="3 4">
    <name type="scientific">Candidatus Uhrbacteria bacterium RIFOXYB2_FULL_45_11</name>
    <dbReference type="NCBI Taxonomy" id="1802421"/>
    <lineage>
        <taxon>Bacteria</taxon>
        <taxon>Candidatus Uhriibacteriota</taxon>
    </lineage>
</organism>
<evidence type="ECO:0000256" key="2">
    <source>
        <dbReference type="SAM" id="SignalP"/>
    </source>
</evidence>
<dbReference type="Pfam" id="PF18895">
    <property type="entry name" value="T4SS_pilin"/>
    <property type="match status" value="1"/>
</dbReference>
<evidence type="ECO:0000313" key="3">
    <source>
        <dbReference type="EMBL" id="OGL98231.1"/>
    </source>
</evidence>
<dbReference type="EMBL" id="MGFD01000030">
    <property type="protein sequence ID" value="OGL98231.1"/>
    <property type="molecule type" value="Genomic_DNA"/>
</dbReference>
<comment type="caution">
    <text evidence="3">The sequence shown here is derived from an EMBL/GenBank/DDBJ whole genome shotgun (WGS) entry which is preliminary data.</text>
</comment>
<feature type="chain" id="PRO_5009533297" description="Amidase domain-containing protein" evidence="2">
    <location>
        <begin position="27"/>
        <end position="502"/>
    </location>
</feature>
<evidence type="ECO:0000256" key="1">
    <source>
        <dbReference type="SAM" id="Phobius"/>
    </source>
</evidence>
<keyword evidence="2" id="KW-0732">Signal</keyword>
<dbReference type="InterPro" id="IPR043993">
    <property type="entry name" value="T4SS_pilin"/>
</dbReference>
<feature type="transmembrane region" description="Helical" evidence="1">
    <location>
        <begin position="187"/>
        <end position="204"/>
    </location>
</feature>
<keyword evidence="1" id="KW-1133">Transmembrane helix</keyword>
<evidence type="ECO:0000313" key="4">
    <source>
        <dbReference type="Proteomes" id="UP000177331"/>
    </source>
</evidence>
<keyword evidence="1" id="KW-0812">Transmembrane</keyword>
<dbReference type="Proteomes" id="UP000177331">
    <property type="component" value="Unassembled WGS sequence"/>
</dbReference>
<feature type="transmembrane region" description="Helical" evidence="1">
    <location>
        <begin position="146"/>
        <end position="166"/>
    </location>
</feature>
<accession>A0A1F7W606</accession>
<sequence length="502" mass="54913">MTSLWKLFFAFFLMLGTCMPIHVAFAGTCVCTTTENDCQAAPLSIKDETEAACTAACKKNLTDNFASSKFAEDIEGEIVFQQCRQTHEKFIATKTATSTAPSPTKAAPKALITPILNVEIPGLKFSDPIITATTIKTSFVADYLNAIYAFLIGTATIIAIVMIMVGGLQYTIGAASSAQVEKGKDRIKNGVTGLVLLLCVFLVLKTTNPQLVLQKMIELQNVQEVEYNFSPETLSPDQYEAGPFDYKYFKDGKCPVQLTHDNEYVNPPKNTKPIKYVAHNLPRRLEFHEKIRSLLTGSTRVERVLQAVEAASLCKIQYANCGAATHAIYALASKPGSSPEAERCLINKDVTKECNSLGYGNGRKILHNALSLKTIDGLTIADATKGIFCPAAPFGNGKWKEPCYKTKQEAAQRLTQLLQTATGGKNWSPSWVDDLQPGDYYVIVNWNPSVGAAHSAMFLGWQDKTNRVANIESADGRHFVHMSTTKFGAQDIVVQISRPIGD</sequence>
<gene>
    <name evidence="3" type="ORF">A2318_01315</name>
</gene>
<keyword evidence="1" id="KW-0472">Membrane</keyword>